<dbReference type="InterPro" id="IPR003778">
    <property type="entry name" value="CT_A_B"/>
</dbReference>
<keyword evidence="8" id="KW-1185">Reference proteome</keyword>
<feature type="domain" description="Carboxyltransferase" evidence="5">
    <location>
        <begin position="5"/>
        <end position="206"/>
    </location>
</feature>
<evidence type="ECO:0000259" key="6">
    <source>
        <dbReference type="SMART" id="SM00797"/>
    </source>
</evidence>
<dbReference type="Gene3D" id="2.40.100.10">
    <property type="entry name" value="Cyclophilin-like"/>
    <property type="match status" value="2"/>
</dbReference>
<keyword evidence="3" id="KW-0067">ATP-binding</keyword>
<sequence>MSIDPVLKPVAEHALLVDFPNPSDMAAAHHRVLALDAALTARPFAGLREAVPALTSLMVEFDPEVCDCTAAATAIRALLSRRDAPQRAIRSHEIAVCYDPPYAPDLAEVARLTGLAPEAVAQSHLAGDYHVALYGFAPGYAYLSGLPAPISLPRKAAALRDVPAGSVIIAAGQCLITTLTMPTGWWIIGRSPDPVLTGDPARPFRFEVGDRIRFRRIAASALGTASGSGRERASSHPCGGPACVGAGRRPARLPALWRPTIGADGPHGFSGGQSRARAGCGPDGDRDFAWRSRARLPRGKRRLCGGRRRVPHPAQRARPCVVASRPALRWRPDRGSARPLGQLVLFGFRRHFAGAALARQRLDPFAFGLRRRQIDGGAGAVAGGAAPRSAGLRAPSRAGLGAPFGAGPCHDRPAGGLLFPAVLARLLTMPFRVTPAFDRMGMRLAGPDLTPEGALAIPSGPVARGAVQIAGDGVASVLMADHQTTGGYPRIATILDADLDALAQMRPNESLHFRALTPAQATGFARTRRQAVARYLAGIARLGGVVASGRDR</sequence>
<evidence type="ECO:0000313" key="7">
    <source>
        <dbReference type="EMBL" id="MDN3714195.1"/>
    </source>
</evidence>
<evidence type="ECO:0000256" key="3">
    <source>
        <dbReference type="ARBA" id="ARBA00022840"/>
    </source>
</evidence>
<dbReference type="InterPro" id="IPR010016">
    <property type="entry name" value="PxpB"/>
</dbReference>
<dbReference type="Pfam" id="PF02626">
    <property type="entry name" value="CT_A_B"/>
    <property type="match status" value="1"/>
</dbReference>
<dbReference type="InterPro" id="IPR029000">
    <property type="entry name" value="Cyclophilin-like_dom_sf"/>
</dbReference>
<accession>A0ABT8DCK2</accession>
<dbReference type="Proteomes" id="UP001243846">
    <property type="component" value="Unassembled WGS sequence"/>
</dbReference>
<proteinExistence type="predicted"/>
<feature type="region of interest" description="Disordered" evidence="4">
    <location>
        <begin position="264"/>
        <end position="284"/>
    </location>
</feature>
<keyword evidence="2" id="KW-0378">Hydrolase</keyword>
<dbReference type="SMART" id="SM00796">
    <property type="entry name" value="AHS1"/>
    <property type="match status" value="1"/>
</dbReference>
<organism evidence="7 8">
    <name type="scientific">Paracoccus cavernae</name>
    <dbReference type="NCBI Taxonomy" id="1571207"/>
    <lineage>
        <taxon>Bacteria</taxon>
        <taxon>Pseudomonadati</taxon>
        <taxon>Pseudomonadota</taxon>
        <taxon>Alphaproteobacteria</taxon>
        <taxon>Rhodobacterales</taxon>
        <taxon>Paracoccaceae</taxon>
        <taxon>Paracoccus</taxon>
    </lineage>
</organism>
<dbReference type="SUPFAM" id="SSF160467">
    <property type="entry name" value="PH0987 N-terminal domain-like"/>
    <property type="match status" value="1"/>
</dbReference>
<evidence type="ECO:0000256" key="1">
    <source>
        <dbReference type="ARBA" id="ARBA00022741"/>
    </source>
</evidence>
<evidence type="ECO:0000256" key="2">
    <source>
        <dbReference type="ARBA" id="ARBA00022801"/>
    </source>
</evidence>
<dbReference type="SMART" id="SM00797">
    <property type="entry name" value="AHS2"/>
    <property type="match status" value="1"/>
</dbReference>
<name>A0ABT8DCK2_9RHOB</name>
<feature type="domain" description="Carboxyltransferase" evidence="6">
    <location>
        <begin position="333"/>
        <end position="531"/>
    </location>
</feature>
<dbReference type="Gene3D" id="3.30.1360.40">
    <property type="match status" value="1"/>
</dbReference>
<dbReference type="SUPFAM" id="SSF50891">
    <property type="entry name" value="Cyclophilin-like"/>
    <property type="match status" value="2"/>
</dbReference>
<protein>
    <submittedName>
        <fullName evidence="7">Carboxyltransferase domain-containing protein</fullName>
    </submittedName>
</protein>
<dbReference type="PANTHER" id="PTHR34698:SF2">
    <property type="entry name" value="5-OXOPROLINASE SUBUNIT B"/>
    <property type="match status" value="1"/>
</dbReference>
<dbReference type="EMBL" id="JAUFRC010000003">
    <property type="protein sequence ID" value="MDN3714195.1"/>
    <property type="molecule type" value="Genomic_DNA"/>
</dbReference>
<dbReference type="PANTHER" id="PTHR34698">
    <property type="entry name" value="5-OXOPROLINASE SUBUNIT B"/>
    <property type="match status" value="1"/>
</dbReference>
<evidence type="ECO:0000259" key="5">
    <source>
        <dbReference type="SMART" id="SM00796"/>
    </source>
</evidence>
<keyword evidence="1" id="KW-0547">Nucleotide-binding</keyword>
<dbReference type="Pfam" id="PF02682">
    <property type="entry name" value="CT_C_D"/>
    <property type="match status" value="1"/>
</dbReference>
<gene>
    <name evidence="7" type="ORF">QWZ10_24685</name>
</gene>
<evidence type="ECO:0000256" key="4">
    <source>
        <dbReference type="SAM" id="MobiDB-lite"/>
    </source>
</evidence>
<reference evidence="8" key="1">
    <citation type="journal article" date="2019" name="Int. J. Syst. Evol. Microbiol.">
        <title>The Global Catalogue of Microorganisms (GCM) 10K type strain sequencing project: providing services to taxonomists for standard genome sequencing and annotation.</title>
        <authorList>
            <consortium name="The Broad Institute Genomics Platform"/>
            <consortium name="The Broad Institute Genome Sequencing Center for Infectious Disease"/>
            <person name="Wu L."/>
            <person name="Ma J."/>
        </authorList>
    </citation>
    <scope>NUCLEOTIDE SEQUENCE [LARGE SCALE GENOMIC DNA]</scope>
    <source>
        <strain evidence="8">CECT 8482</strain>
    </source>
</reference>
<comment type="caution">
    <text evidence="7">The sequence shown here is derived from an EMBL/GenBank/DDBJ whole genome shotgun (WGS) entry which is preliminary data.</text>
</comment>
<evidence type="ECO:0000313" key="8">
    <source>
        <dbReference type="Proteomes" id="UP001243846"/>
    </source>
</evidence>
<dbReference type="InterPro" id="IPR003833">
    <property type="entry name" value="CT_C_D"/>
</dbReference>